<sequence>MANSLPDLGAALADAGVFVPQHCSRDCAGATGQQLPQFGQQLPCDSRGDHQSGDHRQNRKRAQQPAVVGQYLPGEPQIALDLITGPLTSNQPGRR</sequence>
<reference evidence="2 3" key="1">
    <citation type="submission" date="2017-02" db="EMBL/GenBank/DDBJ databases">
        <title>The new phylogeny of genus Mycobacterium.</title>
        <authorList>
            <person name="Tortoli E."/>
            <person name="Trovato A."/>
            <person name="Cirillo D.M."/>
        </authorList>
    </citation>
    <scope>NUCLEOTIDE SEQUENCE [LARGE SCALE GENOMIC DNA]</scope>
    <source>
        <strain evidence="2 3">DSM 45057</strain>
    </source>
</reference>
<evidence type="ECO:0000313" key="2">
    <source>
        <dbReference type="EMBL" id="ORA25935.1"/>
    </source>
</evidence>
<dbReference type="Proteomes" id="UP000192284">
    <property type="component" value="Unassembled WGS sequence"/>
</dbReference>
<evidence type="ECO:0000256" key="1">
    <source>
        <dbReference type="SAM" id="MobiDB-lite"/>
    </source>
</evidence>
<feature type="compositionally biased region" description="Low complexity" evidence="1">
    <location>
        <begin position="32"/>
        <end position="43"/>
    </location>
</feature>
<gene>
    <name evidence="2" type="ORF">BST12_02590</name>
</gene>
<comment type="caution">
    <text evidence="2">The sequence shown here is derived from an EMBL/GenBank/DDBJ whole genome shotgun (WGS) entry which is preliminary data.</text>
</comment>
<feature type="compositionally biased region" description="Basic and acidic residues" evidence="1">
    <location>
        <begin position="46"/>
        <end position="56"/>
    </location>
</feature>
<organism evidence="2 3">
    <name type="scientific">Mycobacterium angelicum</name>
    <dbReference type="NCBI Taxonomy" id="470074"/>
    <lineage>
        <taxon>Bacteria</taxon>
        <taxon>Bacillati</taxon>
        <taxon>Actinomycetota</taxon>
        <taxon>Actinomycetes</taxon>
        <taxon>Mycobacteriales</taxon>
        <taxon>Mycobacteriaceae</taxon>
        <taxon>Mycobacterium</taxon>
    </lineage>
</organism>
<dbReference type="EMBL" id="MVHE01000002">
    <property type="protein sequence ID" value="ORA25935.1"/>
    <property type="molecule type" value="Genomic_DNA"/>
</dbReference>
<proteinExistence type="predicted"/>
<protein>
    <submittedName>
        <fullName evidence="2">Uncharacterized protein</fullName>
    </submittedName>
</protein>
<keyword evidence="3" id="KW-1185">Reference proteome</keyword>
<feature type="region of interest" description="Disordered" evidence="1">
    <location>
        <begin position="29"/>
        <end position="67"/>
    </location>
</feature>
<accession>A0A1X0A7R6</accession>
<name>A0A1X0A7R6_MYCAN</name>
<dbReference type="AlphaFoldDB" id="A0A1X0A7R6"/>
<evidence type="ECO:0000313" key="3">
    <source>
        <dbReference type="Proteomes" id="UP000192284"/>
    </source>
</evidence>